<accession>A0A7C9ISH8</accession>
<sequence length="198" mass="20737">MRIADDESSAFLSVNGGAEIEFDTPEEGGWSGPAGFLFAQVSGFYENRVNLYSESSYAGGYYGQQTAPEDLLTGDVNFFAYVEFSGEMMEGGYDMNLTMAFESNSISGSIEGGFADYSDEEAPGGSFSGDVTGEMAGSFFAMSSDIAGEGVTGNLGFLGAFYDNGTYIGGGGAGTINGQTVGGEFTGWEEEFFEEGPL</sequence>
<organism evidence="1 2">
    <name type="scientific">Kangsaoukella pontilimi</name>
    <dbReference type="NCBI Taxonomy" id="2691042"/>
    <lineage>
        <taxon>Bacteria</taxon>
        <taxon>Pseudomonadati</taxon>
        <taxon>Pseudomonadota</taxon>
        <taxon>Alphaproteobacteria</taxon>
        <taxon>Rhodobacterales</taxon>
        <taxon>Paracoccaceae</taxon>
        <taxon>Kangsaoukella</taxon>
    </lineage>
</organism>
<gene>
    <name evidence="1" type="ORF">GQ651_12180</name>
</gene>
<dbReference type="Proteomes" id="UP000480350">
    <property type="component" value="Unassembled WGS sequence"/>
</dbReference>
<dbReference type="EMBL" id="WUPT01000002">
    <property type="protein sequence ID" value="MXQ08606.1"/>
    <property type="molecule type" value="Genomic_DNA"/>
</dbReference>
<proteinExistence type="predicted"/>
<dbReference type="RefSeq" id="WP_160764519.1">
    <property type="nucleotide sequence ID" value="NZ_WUPT01000002.1"/>
</dbReference>
<evidence type="ECO:0000313" key="1">
    <source>
        <dbReference type="EMBL" id="MXQ08606.1"/>
    </source>
</evidence>
<keyword evidence="2" id="KW-1185">Reference proteome</keyword>
<name>A0A7C9ISH8_9RHOB</name>
<reference evidence="1 2" key="1">
    <citation type="submission" date="2019-12" db="EMBL/GenBank/DDBJ databases">
        <authorList>
            <person name="Lee S.D."/>
        </authorList>
    </citation>
    <scope>NUCLEOTIDE SEQUENCE [LARGE SCALE GENOMIC DNA]</scope>
    <source>
        <strain evidence="1 2">GH1-50</strain>
    </source>
</reference>
<evidence type="ECO:0000313" key="2">
    <source>
        <dbReference type="Proteomes" id="UP000480350"/>
    </source>
</evidence>
<protein>
    <submittedName>
        <fullName evidence="1">Uncharacterized protein</fullName>
    </submittedName>
</protein>
<reference evidence="1 2" key="2">
    <citation type="submission" date="2020-03" db="EMBL/GenBank/DDBJ databases">
        <title>Kangsaoukella pontilimi gen. nov., sp. nov., a new member of the family Rhodobacteraceae isolated from a tidal mudflat.</title>
        <authorList>
            <person name="Kim I.S."/>
        </authorList>
    </citation>
    <scope>NUCLEOTIDE SEQUENCE [LARGE SCALE GENOMIC DNA]</scope>
    <source>
        <strain evidence="1 2">GH1-50</strain>
    </source>
</reference>
<dbReference type="AlphaFoldDB" id="A0A7C9ISH8"/>
<comment type="caution">
    <text evidence="1">The sequence shown here is derived from an EMBL/GenBank/DDBJ whole genome shotgun (WGS) entry which is preliminary data.</text>
</comment>